<dbReference type="InterPro" id="IPR043136">
    <property type="entry name" value="B30.2/SPRY_sf"/>
</dbReference>
<evidence type="ECO:0000256" key="2">
    <source>
        <dbReference type="ARBA" id="ARBA00008518"/>
    </source>
</evidence>
<keyword evidence="8" id="KW-0862">Zinc</keyword>
<evidence type="ECO:0000256" key="10">
    <source>
        <dbReference type="ARBA" id="ARBA00023212"/>
    </source>
</evidence>
<feature type="coiled-coil region" evidence="12">
    <location>
        <begin position="268"/>
        <end position="324"/>
    </location>
</feature>
<dbReference type="InterPro" id="IPR017903">
    <property type="entry name" value="COS_domain"/>
</dbReference>
<evidence type="ECO:0000256" key="12">
    <source>
        <dbReference type="SAM" id="Coils"/>
    </source>
</evidence>
<dbReference type="Gene3D" id="4.10.830.40">
    <property type="match status" value="1"/>
</dbReference>
<reference evidence="20" key="1">
    <citation type="submission" date="2012-01" db="EMBL/GenBank/DDBJ databases">
        <title>The Genome Sequence of Oreochromis niloticus (Nile Tilapia).</title>
        <authorList>
            <consortium name="Broad Institute Genome Assembly Team"/>
            <consortium name="Broad Institute Sequencing Platform"/>
            <person name="Di Palma F."/>
            <person name="Johnson J."/>
            <person name="Lander E.S."/>
            <person name="Lindblad-Toh K."/>
        </authorList>
    </citation>
    <scope>NUCLEOTIDE SEQUENCE [LARGE SCALE GENOMIC DNA]</scope>
</reference>
<evidence type="ECO:0000259" key="14">
    <source>
        <dbReference type="PROSITE" id="PS50089"/>
    </source>
</evidence>
<dbReference type="Gene3D" id="3.30.40.10">
    <property type="entry name" value="Zinc/RING finger domain, C3HC4 (zinc finger)"/>
    <property type="match status" value="1"/>
</dbReference>
<evidence type="ECO:0000256" key="1">
    <source>
        <dbReference type="ARBA" id="ARBA00004245"/>
    </source>
</evidence>
<evidence type="ECO:0000313" key="19">
    <source>
        <dbReference type="Ensembl" id="ENSONIP00000075265.1"/>
    </source>
</evidence>
<dbReference type="Proteomes" id="UP000005207">
    <property type="component" value="Linkage group LG12"/>
</dbReference>
<keyword evidence="20" id="KW-1185">Reference proteome</keyword>
<keyword evidence="4" id="KW-0479">Metal-binding</keyword>
<dbReference type="SUPFAM" id="SSF57845">
    <property type="entry name" value="B-box zinc-binding domain"/>
    <property type="match status" value="1"/>
</dbReference>
<evidence type="ECO:0000256" key="13">
    <source>
        <dbReference type="SAM" id="MobiDB-lite"/>
    </source>
</evidence>
<keyword evidence="6 11" id="KW-0863">Zinc-finger</keyword>
<dbReference type="InterPro" id="IPR036116">
    <property type="entry name" value="FN3_sf"/>
</dbReference>
<reference evidence="19" key="2">
    <citation type="submission" date="2025-08" db="UniProtKB">
        <authorList>
            <consortium name="Ensembl"/>
        </authorList>
    </citation>
    <scope>IDENTIFICATION</scope>
</reference>
<evidence type="ECO:0000259" key="15">
    <source>
        <dbReference type="PROSITE" id="PS50119"/>
    </source>
</evidence>
<feature type="domain" description="COS" evidence="18">
    <location>
        <begin position="353"/>
        <end position="410"/>
    </location>
</feature>
<evidence type="ECO:0000256" key="6">
    <source>
        <dbReference type="ARBA" id="ARBA00022771"/>
    </source>
</evidence>
<dbReference type="Gene3D" id="3.30.160.60">
    <property type="entry name" value="Classic Zinc Finger"/>
    <property type="match status" value="1"/>
</dbReference>
<evidence type="ECO:0000259" key="16">
    <source>
        <dbReference type="PROSITE" id="PS50188"/>
    </source>
</evidence>
<protein>
    <submittedName>
        <fullName evidence="19">Tripartite motif containing 36</fullName>
    </submittedName>
</protein>
<keyword evidence="10" id="KW-0206">Cytoskeleton</keyword>
<dbReference type="SMART" id="SM00184">
    <property type="entry name" value="RING"/>
    <property type="match status" value="2"/>
</dbReference>
<dbReference type="Pfam" id="PF00643">
    <property type="entry name" value="zf-B_box"/>
    <property type="match status" value="1"/>
</dbReference>
<organism evidence="19 20">
    <name type="scientific">Oreochromis niloticus</name>
    <name type="common">Nile tilapia</name>
    <name type="synonym">Tilapia nilotica</name>
    <dbReference type="NCBI Taxonomy" id="8128"/>
    <lineage>
        <taxon>Eukaryota</taxon>
        <taxon>Metazoa</taxon>
        <taxon>Chordata</taxon>
        <taxon>Craniata</taxon>
        <taxon>Vertebrata</taxon>
        <taxon>Euteleostomi</taxon>
        <taxon>Actinopterygii</taxon>
        <taxon>Neopterygii</taxon>
        <taxon>Teleostei</taxon>
        <taxon>Neoteleostei</taxon>
        <taxon>Acanthomorphata</taxon>
        <taxon>Ovalentaria</taxon>
        <taxon>Cichlomorphae</taxon>
        <taxon>Cichliformes</taxon>
        <taxon>Cichlidae</taxon>
        <taxon>African cichlids</taxon>
        <taxon>Pseudocrenilabrinae</taxon>
        <taxon>Oreochromini</taxon>
        <taxon>Oreochromis</taxon>
    </lineage>
</organism>
<keyword evidence="3" id="KW-0963">Cytoplasm</keyword>
<dbReference type="InterPro" id="IPR027726">
    <property type="entry name" value="Trim36_HC-RING"/>
</dbReference>
<evidence type="ECO:0000256" key="7">
    <source>
        <dbReference type="ARBA" id="ARBA00022786"/>
    </source>
</evidence>
<dbReference type="PROSITE" id="PS50089">
    <property type="entry name" value="ZF_RING_2"/>
    <property type="match status" value="1"/>
</dbReference>
<dbReference type="SUPFAM" id="SSF49265">
    <property type="entry name" value="Fibronectin type III"/>
    <property type="match status" value="1"/>
</dbReference>
<dbReference type="GO" id="GO:0008270">
    <property type="term" value="F:zinc ion binding"/>
    <property type="evidence" value="ECO:0007669"/>
    <property type="project" value="UniProtKB-KW"/>
</dbReference>
<dbReference type="PROSITE" id="PS50188">
    <property type="entry name" value="B302_SPRY"/>
    <property type="match status" value="1"/>
</dbReference>
<keyword evidence="7" id="KW-0833">Ubl conjugation pathway</keyword>
<dbReference type="Ensembl" id="ENSONIT00000062611.1">
    <property type="protein sequence ID" value="ENSONIP00000075265.1"/>
    <property type="gene ID" value="ENSONIG00000015049.2"/>
</dbReference>
<dbReference type="Pfam" id="PF22586">
    <property type="entry name" value="ANCHR-like_BBOX"/>
    <property type="match status" value="1"/>
</dbReference>
<comment type="subcellular location">
    <subcellularLocation>
        <location evidence="1">Cytoplasm</location>
        <location evidence="1">Cytoskeleton</location>
    </subcellularLocation>
</comment>
<evidence type="ECO:0000256" key="11">
    <source>
        <dbReference type="PROSITE-ProRule" id="PRU00024"/>
    </source>
</evidence>
<dbReference type="InterPro" id="IPR003961">
    <property type="entry name" value="FN3_dom"/>
</dbReference>
<dbReference type="InterPro" id="IPR040859">
    <property type="entry name" value="Midline-1_COS"/>
</dbReference>
<feature type="domain" description="RING-type" evidence="14">
    <location>
        <begin position="24"/>
        <end position="66"/>
    </location>
</feature>
<dbReference type="GeneTree" id="ENSGT00940000158373"/>
<dbReference type="PANTHER" id="PTHR24099">
    <property type="entry name" value="E3 UBIQUITIN-PROTEIN LIGASE TRIM36-RELATED"/>
    <property type="match status" value="1"/>
</dbReference>
<dbReference type="GO" id="GO:0004842">
    <property type="term" value="F:ubiquitin-protein transferase activity"/>
    <property type="evidence" value="ECO:0007669"/>
    <property type="project" value="TreeGrafter"/>
</dbReference>
<reference evidence="19" key="3">
    <citation type="submission" date="2025-09" db="UniProtKB">
        <authorList>
            <consortium name="Ensembl"/>
        </authorList>
    </citation>
    <scope>IDENTIFICATION</scope>
</reference>
<dbReference type="GO" id="GO:0007051">
    <property type="term" value="P:spindle organization"/>
    <property type="evidence" value="ECO:0007669"/>
    <property type="project" value="TreeGrafter"/>
</dbReference>
<keyword evidence="9 12" id="KW-0175">Coiled coil</keyword>
<dbReference type="Pfam" id="PF13445">
    <property type="entry name" value="zf-RING_UBOX"/>
    <property type="match status" value="1"/>
</dbReference>
<dbReference type="PROSITE" id="PS51262">
    <property type="entry name" value="COS"/>
    <property type="match status" value="1"/>
</dbReference>
<dbReference type="InterPro" id="IPR027370">
    <property type="entry name" value="Znf-RING_euk"/>
</dbReference>
<sequence length="722" mass="82165">MSAEMRRSSINGVPIKNIERELICPICKELFTHPLILPCQHSVCHKCVRELLMLNHEDSFDAGSECSLPGSPRSRVPSPSMERLDRLVRSGSISSPGWRRGSVTPRVTTIPCPGCQHDIDLGERGISMLFRNFTLENIVERYRQAARAAVAIMCNICKPPQQEATKSCMDCKASYCNECFKLHHPWGTPKAQHEYVGPTTNFRPKVLMCPEHEMEKVNMYCEVCRRPVCHLCKLGGSHANHKVTSMSSAYKILKEKLAKSIHYLISKEDQVRTQITELEVLINKTEENGQLAERQANEHFERLFETLQERKSEMLRSIEQSRNRRMEQLRGQVEEYQGMLENSGLVGYAQEVLKETDQSCFVQTAKQLHVRIQKATESLRTFHPAADPCFDEFVLDTSREEMLLKEMCFGGVPDPPLIDLSNSRVYNEASICWRLSDDHLPTDHHMLEYRQSPSQEDGEDNGVWRATDRVYSPSTVVCDLEPDSLYSFRVRSCRNSMFSPYSPEVTFHTPPAPVFGFLFSDKCGFSTERLILNKRRDTVESVAGMAFLLAAERVQTGSYIGLDYIIGDTGISQGRHYWAFKVEPYSYMIKVGVASDTKLIEWFHNPRDTSSPRYDHDSGHDSGSEDACYELSQPFTFVTLGMGKLIIPKSADPGNRMLPMPQRLGVCLDYDACRVYFYDADTMRCLYERQVDCSGTMYPAFGLMGSGKVQLEEFLASKRLAF</sequence>
<dbReference type="InterPro" id="IPR047066">
    <property type="entry name" value="TRIM36_Bbox1_Zfn"/>
</dbReference>
<dbReference type="GO" id="GO:0001669">
    <property type="term" value="C:acrosomal vesicle"/>
    <property type="evidence" value="ECO:0007669"/>
    <property type="project" value="TreeGrafter"/>
</dbReference>
<evidence type="ECO:0000256" key="3">
    <source>
        <dbReference type="ARBA" id="ARBA00022490"/>
    </source>
</evidence>
<dbReference type="SUPFAM" id="SSF57850">
    <property type="entry name" value="RING/U-box"/>
    <property type="match status" value="1"/>
</dbReference>
<dbReference type="InterPro" id="IPR013783">
    <property type="entry name" value="Ig-like_fold"/>
</dbReference>
<feature type="region of interest" description="Disordered" evidence="13">
    <location>
        <begin position="61"/>
        <end position="81"/>
    </location>
</feature>
<proteinExistence type="inferred from homology"/>
<dbReference type="InterPro" id="IPR000315">
    <property type="entry name" value="Znf_B-box"/>
</dbReference>
<dbReference type="InterPro" id="IPR050617">
    <property type="entry name" value="E3_ligase_FN3/SPRY"/>
</dbReference>
<dbReference type="CDD" id="cd16756">
    <property type="entry name" value="RING-HC_TRIM36_C-I"/>
    <property type="match status" value="1"/>
</dbReference>
<dbReference type="PRINTS" id="PR01407">
    <property type="entry name" value="BUTYPHLNCDUF"/>
</dbReference>
<dbReference type="SUPFAM" id="SSF49899">
    <property type="entry name" value="Concanavalin A-like lectins/glucanases"/>
    <property type="match status" value="1"/>
</dbReference>
<dbReference type="Gene3D" id="2.60.40.10">
    <property type="entry name" value="Immunoglobulins"/>
    <property type="match status" value="1"/>
</dbReference>
<dbReference type="CDD" id="cd19848">
    <property type="entry name" value="Bbox1_TRIM36_C-I"/>
    <property type="match status" value="1"/>
</dbReference>
<dbReference type="SMART" id="SM00336">
    <property type="entry name" value="BBOX"/>
    <property type="match status" value="2"/>
</dbReference>
<evidence type="ECO:0000259" key="17">
    <source>
        <dbReference type="PROSITE" id="PS50853"/>
    </source>
</evidence>
<comment type="similarity">
    <text evidence="2">Belongs to the TRIM/RBCC family.</text>
</comment>
<dbReference type="AlphaFoldDB" id="A0A669EVD4"/>
<dbReference type="InterPro" id="IPR013083">
    <property type="entry name" value="Znf_RING/FYVE/PHD"/>
</dbReference>
<feature type="compositionally biased region" description="Low complexity" evidence="13">
    <location>
        <begin position="67"/>
        <end position="80"/>
    </location>
</feature>
<dbReference type="Gene3D" id="1.20.5.170">
    <property type="match status" value="1"/>
</dbReference>
<dbReference type="CDD" id="cd00063">
    <property type="entry name" value="FN3"/>
    <property type="match status" value="1"/>
</dbReference>
<dbReference type="InterPro" id="IPR013320">
    <property type="entry name" value="ConA-like_dom_sf"/>
</dbReference>
<dbReference type="GO" id="GO:0005856">
    <property type="term" value="C:cytoskeleton"/>
    <property type="evidence" value="ECO:0007669"/>
    <property type="project" value="UniProtKB-SubCell"/>
</dbReference>
<gene>
    <name evidence="19" type="primary">TRIM36</name>
    <name evidence="19" type="synonym">trim36</name>
</gene>
<keyword evidence="5" id="KW-0677">Repeat</keyword>
<feature type="domain" description="Fibronectin type-III" evidence="17">
    <location>
        <begin position="412"/>
        <end position="512"/>
    </location>
</feature>
<dbReference type="InterPro" id="IPR001870">
    <property type="entry name" value="B30.2/SPRY"/>
</dbReference>
<dbReference type="Pfam" id="PF18568">
    <property type="entry name" value="COS"/>
    <property type="match status" value="1"/>
</dbReference>
<evidence type="ECO:0000313" key="20">
    <source>
        <dbReference type="Proteomes" id="UP000005207"/>
    </source>
</evidence>
<evidence type="ECO:0000256" key="4">
    <source>
        <dbReference type="ARBA" id="ARBA00022723"/>
    </source>
</evidence>
<dbReference type="PANTHER" id="PTHR24099:SF18">
    <property type="entry name" value="E3 UBIQUITIN-PROTEIN LIGASE TRIM36"/>
    <property type="match status" value="1"/>
</dbReference>
<dbReference type="InterPro" id="IPR047065">
    <property type="entry name" value="TRIM36_Bbox2_Zfn"/>
</dbReference>
<dbReference type="FunFam" id="4.10.830.40:FF:000001">
    <property type="entry name" value="E3 ubiquitin-protein ligase TRIM9 isoform X1"/>
    <property type="match status" value="1"/>
</dbReference>
<dbReference type="GO" id="GO:0007340">
    <property type="term" value="P:acrosome reaction"/>
    <property type="evidence" value="ECO:0007669"/>
    <property type="project" value="TreeGrafter"/>
</dbReference>
<dbReference type="Gene3D" id="2.60.120.920">
    <property type="match status" value="1"/>
</dbReference>
<evidence type="ECO:0000259" key="18">
    <source>
        <dbReference type="PROSITE" id="PS51262"/>
    </source>
</evidence>
<dbReference type="CDD" id="cd19778">
    <property type="entry name" value="Bbox2_TRIM36_C-I"/>
    <property type="match status" value="1"/>
</dbReference>
<evidence type="ECO:0000256" key="8">
    <source>
        <dbReference type="ARBA" id="ARBA00022833"/>
    </source>
</evidence>
<feature type="domain" description="B box-type" evidence="15">
    <location>
        <begin position="204"/>
        <end position="246"/>
    </location>
</feature>
<evidence type="ECO:0000256" key="9">
    <source>
        <dbReference type="ARBA" id="ARBA00023054"/>
    </source>
</evidence>
<evidence type="ECO:0000256" key="5">
    <source>
        <dbReference type="ARBA" id="ARBA00022737"/>
    </source>
</evidence>
<accession>A0A669EVD4</accession>
<dbReference type="InterPro" id="IPR003879">
    <property type="entry name" value="Butyrophylin_SPRY"/>
</dbReference>
<dbReference type="PROSITE" id="PS50119">
    <property type="entry name" value="ZF_BBOX"/>
    <property type="match status" value="1"/>
</dbReference>
<name>A0A669EVD4_ORENI</name>
<dbReference type="PROSITE" id="PS50853">
    <property type="entry name" value="FN3"/>
    <property type="match status" value="1"/>
</dbReference>
<dbReference type="InterPro" id="IPR001841">
    <property type="entry name" value="Znf_RING"/>
</dbReference>
<dbReference type="PROSITE" id="PS00518">
    <property type="entry name" value="ZF_RING_1"/>
    <property type="match status" value="1"/>
</dbReference>
<dbReference type="InterPro" id="IPR017907">
    <property type="entry name" value="Znf_RING_CS"/>
</dbReference>
<feature type="domain" description="B30.2/SPRY" evidence="16">
    <location>
        <begin position="497"/>
        <end position="720"/>
    </location>
</feature>